<reference evidence="1" key="1">
    <citation type="submission" date="2018-02" db="EMBL/GenBank/DDBJ databases">
        <title>Rhizophora mucronata_Transcriptome.</title>
        <authorList>
            <person name="Meera S.P."/>
            <person name="Sreeshan A."/>
            <person name="Augustine A."/>
        </authorList>
    </citation>
    <scope>NUCLEOTIDE SEQUENCE</scope>
    <source>
        <tissue evidence="1">Leaf</tissue>
    </source>
</reference>
<evidence type="ECO:0000313" key="1">
    <source>
        <dbReference type="EMBL" id="MBX65431.1"/>
    </source>
</evidence>
<dbReference type="AlphaFoldDB" id="A0A2P2QEJ9"/>
<organism evidence="1">
    <name type="scientific">Rhizophora mucronata</name>
    <name type="common">Asiatic mangrove</name>
    <dbReference type="NCBI Taxonomy" id="61149"/>
    <lineage>
        <taxon>Eukaryota</taxon>
        <taxon>Viridiplantae</taxon>
        <taxon>Streptophyta</taxon>
        <taxon>Embryophyta</taxon>
        <taxon>Tracheophyta</taxon>
        <taxon>Spermatophyta</taxon>
        <taxon>Magnoliopsida</taxon>
        <taxon>eudicotyledons</taxon>
        <taxon>Gunneridae</taxon>
        <taxon>Pentapetalae</taxon>
        <taxon>rosids</taxon>
        <taxon>fabids</taxon>
        <taxon>Malpighiales</taxon>
        <taxon>Rhizophoraceae</taxon>
        <taxon>Rhizophora</taxon>
    </lineage>
</organism>
<dbReference type="EMBL" id="GGEC01084947">
    <property type="protein sequence ID" value="MBX65431.1"/>
    <property type="molecule type" value="Transcribed_RNA"/>
</dbReference>
<name>A0A2P2QEJ9_RHIMU</name>
<protein>
    <submittedName>
        <fullName evidence="1">Uncharacterized protein</fullName>
    </submittedName>
</protein>
<sequence>MDGGEIVTDSANCYFFLH</sequence>
<accession>A0A2P2QEJ9</accession>
<proteinExistence type="predicted"/>